<dbReference type="InterPro" id="IPR003591">
    <property type="entry name" value="Leu-rich_rpt_typical-subtyp"/>
</dbReference>
<evidence type="ECO:0000313" key="5">
    <source>
        <dbReference type="EMBL" id="KAF7271140.1"/>
    </source>
</evidence>
<sequence>MSFDIISDYSKVDLTEIPENVLRMTNLKMLFLERNLLTTLPDDFFHKLPHLMWLDLRNNSLVALPKSIAHHLHLEHLLLTNNNIKTLPNELGLVPNLKALQVADNPLVYPPKKITQEGTKAIKKFLREQYERDFNHNQLDNQKSDNFENRDSETLLKVHNEDSGTIGSFDKNNNQRKSSSNTGINQKILKTKTRSNNTRAIHKLQKKLSDPRYLQPMLRVKKLEYPANNTPISSIRHTDEPLKIIHNIDKTDSKIRLKSYFNRADIAAYPDRNPGNSLKEGWLNKLRILLNDQERILQQERNLNALTSWRQKAPPTTKKFYEKDFNVRQSEIPFATYPEYAKIPSREELTAQLQTFLQQSDILSNQSAQSSKLNLDKLINDLVEQLKEMEISYTTNKSPRSEMQEAGQQIQTIVDIHKKLIKLRTVNEFL</sequence>
<name>A0A834M964_RHYFE</name>
<keyword evidence="6" id="KW-1185">Reference proteome</keyword>
<evidence type="ECO:0000313" key="6">
    <source>
        <dbReference type="Proteomes" id="UP000625711"/>
    </source>
</evidence>
<comment type="caution">
    <text evidence="5">The sequence shown here is derived from an EMBL/GenBank/DDBJ whole genome shotgun (WGS) entry which is preliminary data.</text>
</comment>
<dbReference type="GO" id="GO:0005737">
    <property type="term" value="C:cytoplasm"/>
    <property type="evidence" value="ECO:0007669"/>
    <property type="project" value="TreeGrafter"/>
</dbReference>
<evidence type="ECO:0000256" key="3">
    <source>
        <dbReference type="SAM" id="Coils"/>
    </source>
</evidence>
<dbReference type="InterPro" id="IPR050216">
    <property type="entry name" value="LRR_domain-containing"/>
</dbReference>
<dbReference type="InterPro" id="IPR032675">
    <property type="entry name" value="LRR_dom_sf"/>
</dbReference>
<dbReference type="Pfam" id="PF13855">
    <property type="entry name" value="LRR_8"/>
    <property type="match status" value="1"/>
</dbReference>
<accession>A0A834M964</accession>
<dbReference type="OrthoDB" id="40118at2759"/>
<proteinExistence type="predicted"/>
<dbReference type="SUPFAM" id="SSF52058">
    <property type="entry name" value="L domain-like"/>
    <property type="match status" value="1"/>
</dbReference>
<evidence type="ECO:0000256" key="4">
    <source>
        <dbReference type="SAM" id="MobiDB-lite"/>
    </source>
</evidence>
<dbReference type="Proteomes" id="UP000625711">
    <property type="component" value="Unassembled WGS sequence"/>
</dbReference>
<dbReference type="Gene3D" id="3.80.10.10">
    <property type="entry name" value="Ribonuclease Inhibitor"/>
    <property type="match status" value="1"/>
</dbReference>
<feature type="compositionally biased region" description="Polar residues" evidence="4">
    <location>
        <begin position="163"/>
        <end position="185"/>
    </location>
</feature>
<evidence type="ECO:0000256" key="2">
    <source>
        <dbReference type="ARBA" id="ARBA00022737"/>
    </source>
</evidence>
<dbReference type="InterPro" id="IPR001611">
    <property type="entry name" value="Leu-rich_rpt"/>
</dbReference>
<dbReference type="PROSITE" id="PS51450">
    <property type="entry name" value="LRR"/>
    <property type="match status" value="1"/>
</dbReference>
<dbReference type="AlphaFoldDB" id="A0A834M964"/>
<keyword evidence="2" id="KW-0677">Repeat</keyword>
<dbReference type="PANTHER" id="PTHR48051:SF1">
    <property type="entry name" value="RAS SUPPRESSOR PROTEIN 1"/>
    <property type="match status" value="1"/>
</dbReference>
<keyword evidence="1" id="KW-0433">Leucine-rich repeat</keyword>
<evidence type="ECO:0000256" key="1">
    <source>
        <dbReference type="ARBA" id="ARBA00022614"/>
    </source>
</evidence>
<protein>
    <recommendedName>
        <fullName evidence="7">Leucine-rich repeat-containing protein 27</fullName>
    </recommendedName>
</protein>
<keyword evidence="3" id="KW-0175">Coiled coil</keyword>
<feature type="region of interest" description="Disordered" evidence="4">
    <location>
        <begin position="157"/>
        <end position="186"/>
    </location>
</feature>
<feature type="coiled-coil region" evidence="3">
    <location>
        <begin position="346"/>
        <end position="392"/>
    </location>
</feature>
<evidence type="ECO:0008006" key="7">
    <source>
        <dbReference type="Google" id="ProtNLM"/>
    </source>
</evidence>
<organism evidence="5 6">
    <name type="scientific">Rhynchophorus ferrugineus</name>
    <name type="common">Red palm weevil</name>
    <name type="synonym">Curculio ferrugineus</name>
    <dbReference type="NCBI Taxonomy" id="354439"/>
    <lineage>
        <taxon>Eukaryota</taxon>
        <taxon>Metazoa</taxon>
        <taxon>Ecdysozoa</taxon>
        <taxon>Arthropoda</taxon>
        <taxon>Hexapoda</taxon>
        <taxon>Insecta</taxon>
        <taxon>Pterygota</taxon>
        <taxon>Neoptera</taxon>
        <taxon>Endopterygota</taxon>
        <taxon>Coleoptera</taxon>
        <taxon>Polyphaga</taxon>
        <taxon>Cucujiformia</taxon>
        <taxon>Curculionidae</taxon>
        <taxon>Dryophthorinae</taxon>
        <taxon>Rhynchophorus</taxon>
    </lineage>
</organism>
<reference evidence="5" key="1">
    <citation type="submission" date="2020-08" db="EMBL/GenBank/DDBJ databases">
        <title>Genome sequencing and assembly of the red palm weevil Rhynchophorus ferrugineus.</title>
        <authorList>
            <person name="Dias G.B."/>
            <person name="Bergman C.M."/>
            <person name="Manee M."/>
        </authorList>
    </citation>
    <scope>NUCLEOTIDE SEQUENCE</scope>
    <source>
        <strain evidence="5">AA-2017</strain>
        <tissue evidence="5">Whole larva</tissue>
    </source>
</reference>
<dbReference type="EMBL" id="JAACXV010014011">
    <property type="protein sequence ID" value="KAF7271140.1"/>
    <property type="molecule type" value="Genomic_DNA"/>
</dbReference>
<dbReference type="PANTHER" id="PTHR48051">
    <property type="match status" value="1"/>
</dbReference>
<gene>
    <name evidence="5" type="ORF">GWI33_015949</name>
</gene>
<dbReference type="SMART" id="SM00369">
    <property type="entry name" value="LRR_TYP"/>
    <property type="match status" value="3"/>
</dbReference>